<protein>
    <recommendedName>
        <fullName evidence="2">histidine kinase</fullName>
        <ecNumber evidence="2">2.7.13.3</ecNumber>
    </recommendedName>
</protein>
<dbReference type="CDD" id="cd19920">
    <property type="entry name" value="REC_PA4781-like"/>
    <property type="match status" value="1"/>
</dbReference>
<dbReference type="SMART" id="SM00387">
    <property type="entry name" value="HATPase_c"/>
    <property type="match status" value="1"/>
</dbReference>
<dbReference type="Gene3D" id="3.30.565.10">
    <property type="entry name" value="Histidine kinase-like ATPase, C-terminal domain"/>
    <property type="match status" value="1"/>
</dbReference>
<feature type="domain" description="Histidine kinase" evidence="11">
    <location>
        <begin position="225"/>
        <end position="435"/>
    </location>
</feature>
<dbReference type="Gene3D" id="1.10.287.130">
    <property type="match status" value="1"/>
</dbReference>
<keyword evidence="8" id="KW-0902">Two-component regulatory system</keyword>
<keyword evidence="6" id="KW-0418">Kinase</keyword>
<dbReference type="InterPro" id="IPR011006">
    <property type="entry name" value="CheY-like_superfamily"/>
</dbReference>
<evidence type="ECO:0000256" key="1">
    <source>
        <dbReference type="ARBA" id="ARBA00000085"/>
    </source>
</evidence>
<keyword evidence="4" id="KW-0808">Transferase</keyword>
<dbReference type="PRINTS" id="PR00344">
    <property type="entry name" value="BCTRLSENSOR"/>
</dbReference>
<evidence type="ECO:0000256" key="10">
    <source>
        <dbReference type="SAM" id="Coils"/>
    </source>
</evidence>
<dbReference type="GO" id="GO:0030295">
    <property type="term" value="F:protein kinase activator activity"/>
    <property type="evidence" value="ECO:0007669"/>
    <property type="project" value="TreeGrafter"/>
</dbReference>
<keyword evidence="7" id="KW-0067">ATP-binding</keyword>
<dbReference type="PROSITE" id="PS50110">
    <property type="entry name" value="RESPONSE_REGULATORY"/>
    <property type="match status" value="1"/>
</dbReference>
<evidence type="ECO:0000256" key="2">
    <source>
        <dbReference type="ARBA" id="ARBA00012438"/>
    </source>
</evidence>
<dbReference type="InterPro" id="IPR036097">
    <property type="entry name" value="HisK_dim/P_sf"/>
</dbReference>
<dbReference type="Proteomes" id="UP000811899">
    <property type="component" value="Unassembled WGS sequence"/>
</dbReference>
<dbReference type="GO" id="GO:0007234">
    <property type="term" value="P:osmosensory signaling via phosphorelay pathway"/>
    <property type="evidence" value="ECO:0007669"/>
    <property type="project" value="TreeGrafter"/>
</dbReference>
<comment type="caution">
    <text evidence="13">The sequence shown here is derived from an EMBL/GenBank/DDBJ whole genome shotgun (WGS) entry which is preliminary data.</text>
</comment>
<evidence type="ECO:0000256" key="7">
    <source>
        <dbReference type="ARBA" id="ARBA00022840"/>
    </source>
</evidence>
<evidence type="ECO:0000256" key="4">
    <source>
        <dbReference type="ARBA" id="ARBA00022679"/>
    </source>
</evidence>
<dbReference type="SUPFAM" id="SSF47384">
    <property type="entry name" value="Homodimeric domain of signal transducing histidine kinase"/>
    <property type="match status" value="1"/>
</dbReference>
<feature type="modified residue" description="4-aspartylphosphate" evidence="9">
    <location>
        <position position="56"/>
    </location>
</feature>
<evidence type="ECO:0000313" key="13">
    <source>
        <dbReference type="EMBL" id="MBT0664713.1"/>
    </source>
</evidence>
<dbReference type="Pfam" id="PF00512">
    <property type="entry name" value="HisKA"/>
    <property type="match status" value="1"/>
</dbReference>
<dbReference type="GO" id="GO:0005524">
    <property type="term" value="F:ATP binding"/>
    <property type="evidence" value="ECO:0007669"/>
    <property type="project" value="UniProtKB-KW"/>
</dbReference>
<dbReference type="Pfam" id="PF02518">
    <property type="entry name" value="HATPase_c"/>
    <property type="match status" value="1"/>
</dbReference>
<sequence>MTEKHVILVVDDTPENLRVLGDMLEHEGYEVQVATNGQDALEIAGAVPAPDLILLDIMMPEMDGYEVCRRLKTDLTLQHIPVIFISALGMAEQKVKGFREGGVDYVTKPFQAEEVVARVTTHIQLARAEELKREVAERMRAEEALKTLAEELQEKNDRLIHTQEELRNLNVELEARVLERTAQIESAYSQISLLNEDLCRRSQELEQKNQEIAEANRHLESFSYSVSHDLRAPLRHINGFVRILLEDYGQSLQEEAKKLLDRIAAGCDRMDLLTSELLQFSRFARQPISKSNLETTLLVQQVIDELDLQHREKPAELIVHDLPPCTADRQLLQQVFQNLIGNALKFSEKADHPRIEIGTLQQEGQTVFFVKDNGVGFEMQYADRLFGAFQRLHKNEDFPGTGIGLFLANNIITRHGGKVWAEAEPGSGATFFFTL</sequence>
<proteinExistence type="predicted"/>
<dbReference type="SMART" id="SM00388">
    <property type="entry name" value="HisKA"/>
    <property type="match status" value="1"/>
</dbReference>
<evidence type="ECO:0000259" key="11">
    <source>
        <dbReference type="PROSITE" id="PS50109"/>
    </source>
</evidence>
<keyword evidence="10" id="KW-0175">Coiled coil</keyword>
<dbReference type="InterPro" id="IPR003594">
    <property type="entry name" value="HATPase_dom"/>
</dbReference>
<evidence type="ECO:0000256" key="6">
    <source>
        <dbReference type="ARBA" id="ARBA00022777"/>
    </source>
</evidence>
<gene>
    <name evidence="13" type="ORF">KI809_10420</name>
</gene>
<evidence type="ECO:0000256" key="9">
    <source>
        <dbReference type="PROSITE-ProRule" id="PRU00169"/>
    </source>
</evidence>
<dbReference type="SMART" id="SM00448">
    <property type="entry name" value="REC"/>
    <property type="match status" value="1"/>
</dbReference>
<dbReference type="Pfam" id="PF00072">
    <property type="entry name" value="Response_reg"/>
    <property type="match status" value="1"/>
</dbReference>
<dbReference type="SUPFAM" id="SSF52172">
    <property type="entry name" value="CheY-like"/>
    <property type="match status" value="1"/>
</dbReference>
<dbReference type="FunFam" id="3.40.50.2300:FF:000121">
    <property type="entry name" value="Sensor histidine kinase RcsC"/>
    <property type="match status" value="1"/>
</dbReference>
<evidence type="ECO:0000313" key="14">
    <source>
        <dbReference type="Proteomes" id="UP000811899"/>
    </source>
</evidence>
<dbReference type="InterPro" id="IPR003661">
    <property type="entry name" value="HisK_dim/P_dom"/>
</dbReference>
<evidence type="ECO:0000256" key="8">
    <source>
        <dbReference type="ARBA" id="ARBA00023012"/>
    </source>
</evidence>
<dbReference type="PANTHER" id="PTHR42878:SF15">
    <property type="entry name" value="BACTERIOPHYTOCHROME"/>
    <property type="match status" value="1"/>
</dbReference>
<dbReference type="GO" id="GO:0000155">
    <property type="term" value="F:phosphorelay sensor kinase activity"/>
    <property type="evidence" value="ECO:0007669"/>
    <property type="project" value="InterPro"/>
</dbReference>
<dbReference type="SUPFAM" id="SSF55874">
    <property type="entry name" value="ATPase domain of HSP90 chaperone/DNA topoisomerase II/histidine kinase"/>
    <property type="match status" value="1"/>
</dbReference>
<keyword evidence="14" id="KW-1185">Reference proteome</keyword>
<dbReference type="InterPro" id="IPR004358">
    <property type="entry name" value="Sig_transdc_His_kin-like_C"/>
</dbReference>
<accession>A0AAW4L1C2</accession>
<dbReference type="InterPro" id="IPR005467">
    <property type="entry name" value="His_kinase_dom"/>
</dbReference>
<dbReference type="EC" id="2.7.13.3" evidence="2"/>
<dbReference type="InterPro" id="IPR050351">
    <property type="entry name" value="BphY/WalK/GraS-like"/>
</dbReference>
<dbReference type="PANTHER" id="PTHR42878">
    <property type="entry name" value="TWO-COMPONENT HISTIDINE KINASE"/>
    <property type="match status" value="1"/>
</dbReference>
<evidence type="ECO:0000256" key="3">
    <source>
        <dbReference type="ARBA" id="ARBA00022553"/>
    </source>
</evidence>
<keyword evidence="5" id="KW-0547">Nucleotide-binding</keyword>
<name>A0AAW4L1C2_9BACT</name>
<dbReference type="PROSITE" id="PS50109">
    <property type="entry name" value="HIS_KIN"/>
    <property type="match status" value="1"/>
</dbReference>
<feature type="domain" description="Response regulatory" evidence="12">
    <location>
        <begin position="6"/>
        <end position="123"/>
    </location>
</feature>
<dbReference type="InterPro" id="IPR036890">
    <property type="entry name" value="HATPase_C_sf"/>
</dbReference>
<dbReference type="FunFam" id="3.30.565.10:FF:000006">
    <property type="entry name" value="Sensor histidine kinase WalK"/>
    <property type="match status" value="1"/>
</dbReference>
<dbReference type="RefSeq" id="WP_214171465.1">
    <property type="nucleotide sequence ID" value="NZ_JAHCVJ010000003.1"/>
</dbReference>
<reference evidence="13 14" key="1">
    <citation type="submission" date="2021-05" db="EMBL/GenBank/DDBJ databases">
        <title>The draft genome of Geobacter pelophilus DSM 12255.</title>
        <authorList>
            <person name="Xu Z."/>
            <person name="Masuda Y."/>
            <person name="Itoh H."/>
            <person name="Senoo K."/>
        </authorList>
    </citation>
    <scope>NUCLEOTIDE SEQUENCE [LARGE SCALE GENOMIC DNA]</scope>
    <source>
        <strain evidence="13 14">DSM 12255</strain>
    </source>
</reference>
<organism evidence="13 14">
    <name type="scientific">Geoanaerobacter pelophilus</name>
    <dbReference type="NCBI Taxonomy" id="60036"/>
    <lineage>
        <taxon>Bacteria</taxon>
        <taxon>Pseudomonadati</taxon>
        <taxon>Thermodesulfobacteriota</taxon>
        <taxon>Desulfuromonadia</taxon>
        <taxon>Geobacterales</taxon>
        <taxon>Geobacteraceae</taxon>
        <taxon>Geoanaerobacter</taxon>
    </lineage>
</organism>
<evidence type="ECO:0000256" key="5">
    <source>
        <dbReference type="ARBA" id="ARBA00022741"/>
    </source>
</evidence>
<evidence type="ECO:0000259" key="12">
    <source>
        <dbReference type="PROSITE" id="PS50110"/>
    </source>
</evidence>
<dbReference type="CDD" id="cd00082">
    <property type="entry name" value="HisKA"/>
    <property type="match status" value="1"/>
</dbReference>
<keyword evidence="3 9" id="KW-0597">Phosphoprotein</keyword>
<dbReference type="InterPro" id="IPR001789">
    <property type="entry name" value="Sig_transdc_resp-reg_receiver"/>
</dbReference>
<dbReference type="GO" id="GO:0000156">
    <property type="term" value="F:phosphorelay response regulator activity"/>
    <property type="evidence" value="ECO:0007669"/>
    <property type="project" value="TreeGrafter"/>
</dbReference>
<dbReference type="EMBL" id="JAHCVJ010000003">
    <property type="protein sequence ID" value="MBT0664713.1"/>
    <property type="molecule type" value="Genomic_DNA"/>
</dbReference>
<dbReference type="Gene3D" id="3.40.50.2300">
    <property type="match status" value="1"/>
</dbReference>
<comment type="catalytic activity">
    <reaction evidence="1">
        <text>ATP + protein L-histidine = ADP + protein N-phospho-L-histidine.</text>
        <dbReference type="EC" id="2.7.13.3"/>
    </reaction>
</comment>
<dbReference type="AlphaFoldDB" id="A0AAW4L1C2"/>
<feature type="coiled-coil region" evidence="10">
    <location>
        <begin position="125"/>
        <end position="215"/>
    </location>
</feature>